<comment type="caution">
    <text evidence="3">The sequence shown here is derived from an EMBL/GenBank/DDBJ whole genome shotgun (WGS) entry which is preliminary data.</text>
</comment>
<evidence type="ECO:0000259" key="2">
    <source>
        <dbReference type="Pfam" id="PF13439"/>
    </source>
</evidence>
<reference evidence="3 4" key="1">
    <citation type="submission" date="2016-09" db="EMBL/GenBank/DDBJ databases">
        <title>Photobacterium proteolyticum sp. nov. a protease producing bacterium isolated from ocean sediments of Laizhou Bay.</title>
        <authorList>
            <person name="Li Y."/>
        </authorList>
    </citation>
    <scope>NUCLEOTIDE SEQUENCE [LARGE SCALE GENOMIC DNA]</scope>
    <source>
        <strain evidence="3 4">13-12</strain>
    </source>
</reference>
<dbReference type="AlphaFoldDB" id="A0A1Q9GJ96"/>
<name>A0A1Q9GJ96_9GAMM</name>
<dbReference type="Proteomes" id="UP000186905">
    <property type="component" value="Unassembled WGS sequence"/>
</dbReference>
<evidence type="ECO:0000313" key="4">
    <source>
        <dbReference type="Proteomes" id="UP000186905"/>
    </source>
</evidence>
<feature type="domain" description="Glycosyltransferase subfamily 4-like N-terminal" evidence="2">
    <location>
        <begin position="48"/>
        <end position="186"/>
    </location>
</feature>
<gene>
    <name evidence="3" type="ORF">BIT28_14040</name>
</gene>
<dbReference type="EMBL" id="MJIL01000083">
    <property type="protein sequence ID" value="OLQ74529.1"/>
    <property type="molecule type" value="Genomic_DNA"/>
</dbReference>
<feature type="domain" description="Glycosyl transferase family 1" evidence="1">
    <location>
        <begin position="189"/>
        <end position="358"/>
    </location>
</feature>
<protein>
    <submittedName>
        <fullName evidence="3">Colanic acid biosynthesis glycosyltransferase WcaL</fullName>
    </submittedName>
</protein>
<dbReference type="STRING" id="1903952.BIT28_14040"/>
<dbReference type="SUPFAM" id="SSF53756">
    <property type="entry name" value="UDP-Glycosyltransferase/glycogen phosphorylase"/>
    <property type="match status" value="1"/>
</dbReference>
<evidence type="ECO:0000313" key="3">
    <source>
        <dbReference type="EMBL" id="OLQ74529.1"/>
    </source>
</evidence>
<evidence type="ECO:0000259" key="1">
    <source>
        <dbReference type="Pfam" id="PF00534"/>
    </source>
</evidence>
<dbReference type="InterPro" id="IPR050194">
    <property type="entry name" value="Glycosyltransferase_grp1"/>
</dbReference>
<accession>A0A1Q9GJ96</accession>
<organism evidence="3 4">
    <name type="scientific">Photobacterium proteolyticum</name>
    <dbReference type="NCBI Taxonomy" id="1903952"/>
    <lineage>
        <taxon>Bacteria</taxon>
        <taxon>Pseudomonadati</taxon>
        <taxon>Pseudomonadota</taxon>
        <taxon>Gammaproteobacteria</taxon>
        <taxon>Vibrionales</taxon>
        <taxon>Vibrionaceae</taxon>
        <taxon>Photobacterium</taxon>
    </lineage>
</organism>
<dbReference type="Pfam" id="PF13439">
    <property type="entry name" value="Glyco_transf_4"/>
    <property type="match status" value="1"/>
</dbReference>
<dbReference type="RefSeq" id="WP_075765617.1">
    <property type="nucleotide sequence ID" value="NZ_MJIL01000083.1"/>
</dbReference>
<dbReference type="GO" id="GO:0016757">
    <property type="term" value="F:glycosyltransferase activity"/>
    <property type="evidence" value="ECO:0007669"/>
    <property type="project" value="InterPro"/>
</dbReference>
<dbReference type="OrthoDB" id="9772485at2"/>
<dbReference type="Pfam" id="PF00534">
    <property type="entry name" value="Glycos_transf_1"/>
    <property type="match status" value="1"/>
</dbReference>
<dbReference type="PANTHER" id="PTHR45947:SF14">
    <property type="entry name" value="SLL1723 PROTEIN"/>
    <property type="match status" value="1"/>
</dbReference>
<keyword evidence="3" id="KW-0808">Transferase</keyword>
<dbReference type="InterPro" id="IPR001296">
    <property type="entry name" value="Glyco_trans_1"/>
</dbReference>
<dbReference type="Gene3D" id="3.40.50.2000">
    <property type="entry name" value="Glycogen Phosphorylase B"/>
    <property type="match status" value="2"/>
</dbReference>
<keyword evidence="4" id="KW-1185">Reference proteome</keyword>
<sequence>MKKVAFVAPTFPVLSETFIRTEIDSIESCGHDVCVMTFEKHLSAQKFSYPIYEVGESFSFNFLARISPSNLYNCIQFVMEQQSMPKRSLFYYSVKLASQMAKLNVEHVHAHFAQHTTSHSIAAAKLLGISCSFVSHGHDIYEHAFDIPLKLKRSDFAVAVCNDMKEDFLKLGNNNIKLLHCGVKTSLFKPQSKLKHNKIRLVFLGRLVEPKGVTYLLQSMQGLCETYPVTLDIVGDGELSEELKHQALALGIAKHVNFLGSKEPCWVQENLPQYDCLVAPFCVAQSGLVDTGPLVLKEAMAVGVPVITTNIMGCKEIVAPGTGLMVNEKDATALAQAIERFLRLPAERRQQMGQDARRNVERNFDALKQARVLSRWIESAAH</sequence>
<dbReference type="PANTHER" id="PTHR45947">
    <property type="entry name" value="SULFOQUINOVOSYL TRANSFERASE SQD2"/>
    <property type="match status" value="1"/>
</dbReference>
<proteinExistence type="predicted"/>
<dbReference type="InterPro" id="IPR028098">
    <property type="entry name" value="Glyco_trans_4-like_N"/>
</dbReference>